<dbReference type="AlphaFoldDB" id="J5TU64"/>
<organism evidence="3 4">
    <name type="scientific">Trichosporon asahii var. asahii (strain ATCC 90039 / CBS 2479 / JCM 2466 / KCTC 7840 / NBRC 103889/ NCYC 2677 / UAMH 7654)</name>
    <name type="common">Yeast</name>
    <dbReference type="NCBI Taxonomy" id="1186058"/>
    <lineage>
        <taxon>Eukaryota</taxon>
        <taxon>Fungi</taxon>
        <taxon>Dikarya</taxon>
        <taxon>Basidiomycota</taxon>
        <taxon>Agaricomycotina</taxon>
        <taxon>Tremellomycetes</taxon>
        <taxon>Trichosporonales</taxon>
        <taxon>Trichosporonaceae</taxon>
        <taxon>Trichosporon</taxon>
    </lineage>
</organism>
<feature type="transmembrane region" description="Helical" evidence="2">
    <location>
        <begin position="237"/>
        <end position="264"/>
    </location>
</feature>
<dbReference type="GeneID" id="25984285"/>
<evidence type="ECO:0000313" key="3">
    <source>
        <dbReference type="EMBL" id="EJT52866.1"/>
    </source>
</evidence>
<feature type="transmembrane region" description="Helical" evidence="2">
    <location>
        <begin position="20"/>
        <end position="41"/>
    </location>
</feature>
<dbReference type="EMBL" id="ALBS01000013">
    <property type="protein sequence ID" value="EJT52866.1"/>
    <property type="molecule type" value="Genomic_DNA"/>
</dbReference>
<dbReference type="KEGG" id="tasa:A1Q1_00771"/>
<dbReference type="VEuPathDB" id="FungiDB:A1Q1_00771"/>
<evidence type="ECO:0000313" key="4">
    <source>
        <dbReference type="Proteomes" id="UP000002748"/>
    </source>
</evidence>
<dbReference type="Proteomes" id="UP000002748">
    <property type="component" value="Unassembled WGS sequence"/>
</dbReference>
<dbReference type="HOGENOM" id="CLU_1008974_0_0_1"/>
<keyword evidence="2" id="KW-0472">Membrane</keyword>
<reference evidence="3 4" key="1">
    <citation type="journal article" date="2012" name="Eukaryot. Cell">
        <title>Draft genome sequence of CBS 2479, the standard type strain of Trichosporon asahii.</title>
        <authorList>
            <person name="Yang R.Y."/>
            <person name="Li H.T."/>
            <person name="Zhu H."/>
            <person name="Zhou G.P."/>
            <person name="Wang M."/>
            <person name="Wang L."/>
        </authorList>
    </citation>
    <scope>NUCLEOTIDE SEQUENCE [LARGE SCALE GENOMIC DNA]</scope>
    <source>
        <strain evidence="4">ATCC 90039 / CBS 2479 / JCM 2466 / KCTC 7840 / NCYC 2677 / UAMH 7654</strain>
    </source>
</reference>
<evidence type="ECO:0000256" key="2">
    <source>
        <dbReference type="SAM" id="Phobius"/>
    </source>
</evidence>
<feature type="region of interest" description="Disordered" evidence="1">
    <location>
        <begin position="134"/>
        <end position="164"/>
    </location>
</feature>
<accession>J5TU64</accession>
<gene>
    <name evidence="3" type="ORF">A1Q1_00771</name>
</gene>
<keyword evidence="2" id="KW-1133">Transmembrane helix</keyword>
<name>J5TU64_TRIAS</name>
<feature type="transmembrane region" description="Helical" evidence="2">
    <location>
        <begin position="173"/>
        <end position="195"/>
    </location>
</feature>
<evidence type="ECO:0000256" key="1">
    <source>
        <dbReference type="SAM" id="MobiDB-lite"/>
    </source>
</evidence>
<protein>
    <submittedName>
        <fullName evidence="3">Uncharacterized protein</fullName>
    </submittedName>
</protein>
<dbReference type="RefSeq" id="XP_014183940.1">
    <property type="nucleotide sequence ID" value="XM_014328465.1"/>
</dbReference>
<keyword evidence="2" id="KW-0812">Transmembrane</keyword>
<sequence length="276" mass="30637">MPSDTRAPTPEPLLGSWPLGLIVELGLLSFVGNIVYTSLYYTSKLFRHFRLSEIKKQLSDLIPPGAQPVGQCPATYSEWIDYPRLGCRADAAHVTERARTVTWILFGAGVSAVGLVLVRKARDAGVTFSLPWAPSHPEPSNTSLSSYDRRRGTPGPRPPGPPPHRPEHLRIPWWLEPALTLLAALSVFVFLLIGWKLLTQQGYQEGYGMPKCTPGPFGTPAWVYEYSGRSAQCVDAWWLYLLGFLQMFNAACAAVLNGLAVVLVRKELLHDGWDWL</sequence>
<comment type="caution">
    <text evidence="3">The sequence shown here is derived from an EMBL/GenBank/DDBJ whole genome shotgun (WGS) entry which is preliminary data.</text>
</comment>
<proteinExistence type="predicted"/>